<keyword evidence="3" id="KW-0804">Transcription</keyword>
<dbReference type="GO" id="GO:0003700">
    <property type="term" value="F:DNA-binding transcription factor activity"/>
    <property type="evidence" value="ECO:0007669"/>
    <property type="project" value="InterPro"/>
</dbReference>
<name>A0A0R1H7N7_9LACO</name>
<evidence type="ECO:0000256" key="2">
    <source>
        <dbReference type="ARBA" id="ARBA00023125"/>
    </source>
</evidence>
<dbReference type="STRING" id="1423726.FC07_GL002204"/>
<comment type="caution">
    <text evidence="5">The sequence shown here is derived from an EMBL/GenBank/DDBJ whole genome shotgun (WGS) entry which is preliminary data.</text>
</comment>
<dbReference type="Gene3D" id="1.10.10.10">
    <property type="entry name" value="Winged helix-like DNA-binding domain superfamily/Winged helix DNA-binding domain"/>
    <property type="match status" value="1"/>
</dbReference>
<evidence type="ECO:0000256" key="3">
    <source>
        <dbReference type="ARBA" id="ARBA00023163"/>
    </source>
</evidence>
<dbReference type="SMART" id="SM00347">
    <property type="entry name" value="HTH_MARR"/>
    <property type="match status" value="1"/>
</dbReference>
<dbReference type="PRINTS" id="PR00598">
    <property type="entry name" value="HTHMARR"/>
</dbReference>
<evidence type="ECO:0000313" key="6">
    <source>
        <dbReference type="Proteomes" id="UP000051461"/>
    </source>
</evidence>
<dbReference type="InterPro" id="IPR036390">
    <property type="entry name" value="WH_DNA-bd_sf"/>
</dbReference>
<keyword evidence="2" id="KW-0238">DNA-binding</keyword>
<dbReference type="AlphaFoldDB" id="A0A0R1H7N7"/>
<dbReference type="PATRIC" id="fig|1423726.3.peg.2289"/>
<dbReference type="GO" id="GO:0003677">
    <property type="term" value="F:DNA binding"/>
    <property type="evidence" value="ECO:0007669"/>
    <property type="project" value="UniProtKB-KW"/>
</dbReference>
<evidence type="ECO:0000256" key="1">
    <source>
        <dbReference type="ARBA" id="ARBA00023015"/>
    </source>
</evidence>
<feature type="domain" description="HTH marR-type" evidence="4">
    <location>
        <begin position="3"/>
        <end position="145"/>
    </location>
</feature>
<dbReference type="Pfam" id="PF12802">
    <property type="entry name" value="MarR_2"/>
    <property type="match status" value="1"/>
</dbReference>
<protein>
    <submittedName>
        <fullName evidence="5">MarR family transcriptional regulator</fullName>
    </submittedName>
</protein>
<dbReference type="PANTHER" id="PTHR42756">
    <property type="entry name" value="TRANSCRIPTIONAL REGULATOR, MARR"/>
    <property type="match status" value="1"/>
</dbReference>
<proteinExistence type="predicted"/>
<dbReference type="PANTHER" id="PTHR42756:SF1">
    <property type="entry name" value="TRANSCRIPTIONAL REPRESSOR OF EMRAB OPERON"/>
    <property type="match status" value="1"/>
</dbReference>
<gene>
    <name evidence="5" type="ORF">FC07_GL002204</name>
</gene>
<reference evidence="5 6" key="1">
    <citation type="journal article" date="2015" name="Genome Announc.">
        <title>Expanding the biotechnology potential of lactobacilli through comparative genomics of 213 strains and associated genera.</title>
        <authorList>
            <person name="Sun Z."/>
            <person name="Harris H.M."/>
            <person name="McCann A."/>
            <person name="Guo C."/>
            <person name="Argimon S."/>
            <person name="Zhang W."/>
            <person name="Yang X."/>
            <person name="Jeffery I.B."/>
            <person name="Cooney J.C."/>
            <person name="Kagawa T.F."/>
            <person name="Liu W."/>
            <person name="Song Y."/>
            <person name="Salvetti E."/>
            <person name="Wrobel A."/>
            <person name="Rasinkangas P."/>
            <person name="Parkhill J."/>
            <person name="Rea M.C."/>
            <person name="O'Sullivan O."/>
            <person name="Ritari J."/>
            <person name="Douillard F.P."/>
            <person name="Paul Ross R."/>
            <person name="Yang R."/>
            <person name="Briner A.E."/>
            <person name="Felis G.E."/>
            <person name="de Vos W.M."/>
            <person name="Barrangou R."/>
            <person name="Klaenhammer T.R."/>
            <person name="Caufield P.W."/>
            <person name="Cui Y."/>
            <person name="Zhang H."/>
            <person name="O'Toole P.W."/>
        </authorList>
    </citation>
    <scope>NUCLEOTIDE SEQUENCE [LARGE SCALE GENOMIC DNA]</scope>
    <source>
        <strain evidence="5 6">DSM 20003</strain>
    </source>
</reference>
<dbReference type="PROSITE" id="PS50995">
    <property type="entry name" value="HTH_MARR_2"/>
    <property type="match status" value="1"/>
</dbReference>
<evidence type="ECO:0000313" key="5">
    <source>
        <dbReference type="EMBL" id="KRK39889.1"/>
    </source>
</evidence>
<accession>A0A0R1H7N7</accession>
<dbReference type="InterPro" id="IPR000835">
    <property type="entry name" value="HTH_MarR-typ"/>
</dbReference>
<dbReference type="SUPFAM" id="SSF46785">
    <property type="entry name" value="Winged helix' DNA-binding domain"/>
    <property type="match status" value="1"/>
</dbReference>
<evidence type="ECO:0000259" key="4">
    <source>
        <dbReference type="PROSITE" id="PS50995"/>
    </source>
</evidence>
<organism evidence="5 6">
    <name type="scientific">Loigolactobacillus bifermentans DSM 20003</name>
    <dbReference type="NCBI Taxonomy" id="1423726"/>
    <lineage>
        <taxon>Bacteria</taxon>
        <taxon>Bacillati</taxon>
        <taxon>Bacillota</taxon>
        <taxon>Bacilli</taxon>
        <taxon>Lactobacillales</taxon>
        <taxon>Lactobacillaceae</taxon>
        <taxon>Loigolactobacillus</taxon>
    </lineage>
</organism>
<keyword evidence="1" id="KW-0805">Transcription regulation</keyword>
<sequence>MGNENMTPEEQRINDKLVGVYNNIVQIEEIELKKSQFKDLSIKEIHTINAIGMYHRKTSSQVAQALNVTPGTLSVSINNLVRKGYAERLRSEDDRRIIHLGLTRKGRLMYRVHQAFHRKMVQSFLRGLNEPEVQMVERALDNLQYFLDQHQGD</sequence>
<dbReference type="EMBL" id="AZDA01000033">
    <property type="protein sequence ID" value="KRK39889.1"/>
    <property type="molecule type" value="Genomic_DNA"/>
</dbReference>
<dbReference type="Proteomes" id="UP000051461">
    <property type="component" value="Unassembled WGS sequence"/>
</dbReference>
<dbReference type="InterPro" id="IPR036388">
    <property type="entry name" value="WH-like_DNA-bd_sf"/>
</dbReference>
<keyword evidence="6" id="KW-1185">Reference proteome</keyword>